<feature type="region of interest" description="Disordered" evidence="1">
    <location>
        <begin position="45"/>
        <end position="73"/>
    </location>
</feature>
<dbReference type="PhylomeDB" id="A0A0G4GMX7"/>
<feature type="signal peptide" evidence="2">
    <location>
        <begin position="1"/>
        <end position="19"/>
    </location>
</feature>
<organism evidence="3 4">
    <name type="scientific">Vitrella brassicaformis (strain CCMP3155)</name>
    <dbReference type="NCBI Taxonomy" id="1169540"/>
    <lineage>
        <taxon>Eukaryota</taxon>
        <taxon>Sar</taxon>
        <taxon>Alveolata</taxon>
        <taxon>Colpodellida</taxon>
        <taxon>Vitrellaceae</taxon>
        <taxon>Vitrella</taxon>
    </lineage>
</organism>
<sequence>MALVLLLLLRALFAANTLGHRADTVFIEGPALFLPRGRALSAPDGGMDTAPDVVAPDAEAPSPSRQPQRGPLPNLTLSDAFLNEWKFWQNDWSLSIKKMFSYKGEQDDMNLLFYVWPLLMEVMRLSGRRIRIWLEHDPYGHRFKHFIIEKDGRQAEPSGGHTFLLVFGRDPNMSGRKFIEAQLPVEDMPYGATTVGTSHWFFYKHHRSTGKVEKIKRFFLPREPQEVVDFLVWCLNEGEKETRERAGDEGAKQGERERDVERELEALLAELGVGVSCRTTQPARRLADGRVVGQRSE</sequence>
<keyword evidence="2" id="KW-0732">Signal</keyword>
<evidence type="ECO:0000256" key="1">
    <source>
        <dbReference type="SAM" id="MobiDB-lite"/>
    </source>
</evidence>
<proteinExistence type="predicted"/>
<dbReference type="InParanoid" id="A0A0G4GMX7"/>
<feature type="compositionally biased region" description="Low complexity" evidence="1">
    <location>
        <begin position="50"/>
        <end position="63"/>
    </location>
</feature>
<evidence type="ECO:0000256" key="2">
    <source>
        <dbReference type="SAM" id="SignalP"/>
    </source>
</evidence>
<gene>
    <name evidence="3" type="ORF">Vbra_22346</name>
</gene>
<dbReference type="Proteomes" id="UP000041254">
    <property type="component" value="Unassembled WGS sequence"/>
</dbReference>
<protein>
    <submittedName>
        <fullName evidence="3">Uncharacterized protein</fullName>
    </submittedName>
</protein>
<accession>A0A0G4GMX7</accession>
<reference evidence="3 4" key="1">
    <citation type="submission" date="2014-11" db="EMBL/GenBank/DDBJ databases">
        <authorList>
            <person name="Zhu J."/>
            <person name="Qi W."/>
            <person name="Song R."/>
        </authorList>
    </citation>
    <scope>NUCLEOTIDE SEQUENCE [LARGE SCALE GENOMIC DNA]</scope>
</reference>
<evidence type="ECO:0000313" key="3">
    <source>
        <dbReference type="EMBL" id="CEM31566.1"/>
    </source>
</evidence>
<evidence type="ECO:0000313" key="4">
    <source>
        <dbReference type="Proteomes" id="UP000041254"/>
    </source>
</evidence>
<dbReference type="EMBL" id="CDMY01000726">
    <property type="protein sequence ID" value="CEM31566.1"/>
    <property type="molecule type" value="Genomic_DNA"/>
</dbReference>
<feature type="chain" id="PRO_5005190384" evidence="2">
    <location>
        <begin position="20"/>
        <end position="297"/>
    </location>
</feature>
<dbReference type="AlphaFoldDB" id="A0A0G4GMX7"/>
<name>A0A0G4GMX7_VITBC</name>
<dbReference type="VEuPathDB" id="CryptoDB:Vbra_22346"/>
<keyword evidence="4" id="KW-1185">Reference proteome</keyword>